<accession>A0A067LB94</accession>
<feature type="compositionally biased region" description="Basic and acidic residues" evidence="1">
    <location>
        <begin position="138"/>
        <end position="171"/>
    </location>
</feature>
<gene>
    <name evidence="2" type="ORF">JCGZ_26768</name>
</gene>
<name>A0A067LB94_JATCU</name>
<sequence>MAGNQRSECHPKVVPDKPKVEGNKGESESETEGFDIETLPPIFSFGGSWPVVLDLSREGIDVVSEAYYKFGCELSVRYVIAEHNREKIDRDTRQSKIYQTRVYFDLLGGEFDIEIFRERKTSEYQGEDDLKMVSGNPKVEDNKGESKTEQGKSESMKHNQEMINRKSIKAD</sequence>
<organism evidence="2 3">
    <name type="scientific">Jatropha curcas</name>
    <name type="common">Barbados nut</name>
    <dbReference type="NCBI Taxonomy" id="180498"/>
    <lineage>
        <taxon>Eukaryota</taxon>
        <taxon>Viridiplantae</taxon>
        <taxon>Streptophyta</taxon>
        <taxon>Embryophyta</taxon>
        <taxon>Tracheophyta</taxon>
        <taxon>Spermatophyta</taxon>
        <taxon>Magnoliopsida</taxon>
        <taxon>eudicotyledons</taxon>
        <taxon>Gunneridae</taxon>
        <taxon>Pentapetalae</taxon>
        <taxon>rosids</taxon>
        <taxon>fabids</taxon>
        <taxon>Malpighiales</taxon>
        <taxon>Euphorbiaceae</taxon>
        <taxon>Crotonoideae</taxon>
        <taxon>Jatropheae</taxon>
        <taxon>Jatropha</taxon>
    </lineage>
</organism>
<evidence type="ECO:0000313" key="3">
    <source>
        <dbReference type="Proteomes" id="UP000027138"/>
    </source>
</evidence>
<protein>
    <submittedName>
        <fullName evidence="2">Uncharacterized protein</fullName>
    </submittedName>
</protein>
<evidence type="ECO:0000313" key="2">
    <source>
        <dbReference type="EMBL" id="KDP41750.1"/>
    </source>
</evidence>
<feature type="compositionally biased region" description="Basic and acidic residues" evidence="1">
    <location>
        <begin position="7"/>
        <end position="27"/>
    </location>
</feature>
<reference evidence="2 3" key="1">
    <citation type="journal article" date="2014" name="PLoS ONE">
        <title>Global Analysis of Gene Expression Profiles in Physic Nut (Jatropha curcas L.) Seedlings Exposed to Salt Stress.</title>
        <authorList>
            <person name="Zhang L."/>
            <person name="Zhang C."/>
            <person name="Wu P."/>
            <person name="Chen Y."/>
            <person name="Li M."/>
            <person name="Jiang H."/>
            <person name="Wu G."/>
        </authorList>
    </citation>
    <scope>NUCLEOTIDE SEQUENCE [LARGE SCALE GENOMIC DNA]</scope>
    <source>
        <strain evidence="3">cv. GZQX0401</strain>
        <tissue evidence="2">Young leaves</tissue>
    </source>
</reference>
<dbReference type="EMBL" id="KK914317">
    <property type="protein sequence ID" value="KDP41750.1"/>
    <property type="molecule type" value="Genomic_DNA"/>
</dbReference>
<dbReference type="Proteomes" id="UP000027138">
    <property type="component" value="Unassembled WGS sequence"/>
</dbReference>
<feature type="region of interest" description="Disordered" evidence="1">
    <location>
        <begin position="126"/>
        <end position="171"/>
    </location>
</feature>
<feature type="region of interest" description="Disordered" evidence="1">
    <location>
        <begin position="1"/>
        <end position="33"/>
    </location>
</feature>
<proteinExistence type="predicted"/>
<keyword evidence="3" id="KW-1185">Reference proteome</keyword>
<dbReference type="AlphaFoldDB" id="A0A067LB94"/>
<evidence type="ECO:0000256" key="1">
    <source>
        <dbReference type="SAM" id="MobiDB-lite"/>
    </source>
</evidence>